<dbReference type="EMBL" id="AGYR01000006">
    <property type="protein sequence ID" value="ENZ18987.1"/>
    <property type="molecule type" value="Genomic_DNA"/>
</dbReference>
<comment type="function">
    <text evidence="2">May play the central regulatory role in sporulation. It may be an element of the effector pathway responsible for the activation of sporulation genes in response to nutritional stress. Spo0A may act in concert with spo0H (a sigma factor) to control the expression of some genes that are critical to the sporulation process.</text>
</comment>
<dbReference type="PATRIC" id="fig|999408.3.peg.912"/>
<feature type="domain" description="Response regulatory" evidence="4">
    <location>
        <begin position="2"/>
        <end position="116"/>
    </location>
</feature>
<sequence>MKIAVIDDERPARKELVHQIMEAMPDSQIEEADSGASAIELISRRTFDLLFVDISLGDMEGTTLAAAARRILPDAQIVFATAYSQYGVKAFELGVNNYILKPFDPDRVRRVLEKCQKDLQKNQALTAATVPSCDDHQPCGEPYRPSSPAFPQEAGESVTAAFPSSRMAINMNRTIILVDIQQIVYIETSGRSCIIHTTTRDYTENLLLGEYEKRLASHGFCRIHKSYLVNLNFITELFPWANNSLAVKMQGFEKNILPVSREKSKMLRQIIGF</sequence>
<dbReference type="HOGENOM" id="CLU_000445_14_1_9"/>
<protein>
    <recommendedName>
        <fullName evidence="1">Stage 0 sporulation protein A homolog</fullName>
    </recommendedName>
</protein>
<dbReference type="SMART" id="SM00448">
    <property type="entry name" value="REC"/>
    <property type="match status" value="1"/>
</dbReference>
<evidence type="ECO:0000259" key="5">
    <source>
        <dbReference type="PROSITE" id="PS50930"/>
    </source>
</evidence>
<dbReference type="InterPro" id="IPR046947">
    <property type="entry name" value="LytR-like"/>
</dbReference>
<dbReference type="PROSITE" id="PS50110">
    <property type="entry name" value="RESPONSE_REGULATORY"/>
    <property type="match status" value="1"/>
</dbReference>
<dbReference type="PANTHER" id="PTHR37299:SF1">
    <property type="entry name" value="STAGE 0 SPORULATION PROTEIN A HOMOLOG"/>
    <property type="match status" value="1"/>
</dbReference>
<organism evidence="6 7">
    <name type="scientific">[Clostridium] clostridioforme 90A8</name>
    <dbReference type="NCBI Taxonomy" id="999408"/>
    <lineage>
        <taxon>Bacteria</taxon>
        <taxon>Bacillati</taxon>
        <taxon>Bacillota</taxon>
        <taxon>Clostridia</taxon>
        <taxon>Lachnospirales</taxon>
        <taxon>Lachnospiraceae</taxon>
        <taxon>Enterocloster</taxon>
    </lineage>
</organism>
<dbReference type="SUPFAM" id="SSF52172">
    <property type="entry name" value="CheY-like"/>
    <property type="match status" value="1"/>
</dbReference>
<dbReference type="PANTHER" id="PTHR37299">
    <property type="entry name" value="TRANSCRIPTIONAL REGULATOR-RELATED"/>
    <property type="match status" value="1"/>
</dbReference>
<dbReference type="Gene3D" id="3.40.50.2300">
    <property type="match status" value="1"/>
</dbReference>
<dbReference type="Gene3D" id="2.40.50.1020">
    <property type="entry name" value="LytTr DNA-binding domain"/>
    <property type="match status" value="1"/>
</dbReference>
<comment type="caution">
    <text evidence="6">The sequence shown here is derived from an EMBL/GenBank/DDBJ whole genome shotgun (WGS) entry which is preliminary data.</text>
</comment>
<evidence type="ECO:0000256" key="1">
    <source>
        <dbReference type="ARBA" id="ARBA00018672"/>
    </source>
</evidence>
<gene>
    <name evidence="6" type="ORF">HMPREF1090_00859</name>
</gene>
<dbReference type="GeneID" id="57964765"/>
<dbReference type="RefSeq" id="WP_002583844.1">
    <property type="nucleotide sequence ID" value="NZ_KB850998.1"/>
</dbReference>
<dbReference type="GO" id="GO:0003677">
    <property type="term" value="F:DNA binding"/>
    <property type="evidence" value="ECO:0007669"/>
    <property type="project" value="InterPro"/>
</dbReference>
<evidence type="ECO:0000259" key="4">
    <source>
        <dbReference type="PROSITE" id="PS50110"/>
    </source>
</evidence>
<feature type="domain" description="HTH LytTR-type" evidence="5">
    <location>
        <begin position="167"/>
        <end position="273"/>
    </location>
</feature>
<dbReference type="Proteomes" id="UP000013085">
    <property type="component" value="Unassembled WGS sequence"/>
</dbReference>
<evidence type="ECO:0000256" key="2">
    <source>
        <dbReference type="ARBA" id="ARBA00024867"/>
    </source>
</evidence>
<dbReference type="InterPro" id="IPR007492">
    <property type="entry name" value="LytTR_DNA-bd_dom"/>
</dbReference>
<keyword evidence="3" id="KW-0597">Phosphoprotein</keyword>
<dbReference type="Pfam" id="PF04397">
    <property type="entry name" value="LytTR"/>
    <property type="match status" value="1"/>
</dbReference>
<proteinExistence type="predicted"/>
<name>A0A0E2HF30_9FIRM</name>
<dbReference type="GO" id="GO:0000156">
    <property type="term" value="F:phosphorelay response regulator activity"/>
    <property type="evidence" value="ECO:0007669"/>
    <property type="project" value="InterPro"/>
</dbReference>
<evidence type="ECO:0000313" key="7">
    <source>
        <dbReference type="Proteomes" id="UP000013085"/>
    </source>
</evidence>
<dbReference type="InterPro" id="IPR011006">
    <property type="entry name" value="CheY-like_superfamily"/>
</dbReference>
<evidence type="ECO:0000313" key="6">
    <source>
        <dbReference type="EMBL" id="ENZ18987.1"/>
    </source>
</evidence>
<reference evidence="6 7" key="1">
    <citation type="submission" date="2013-01" db="EMBL/GenBank/DDBJ databases">
        <title>The Genome Sequence of Clostridium clostridioforme 90A8.</title>
        <authorList>
            <consortium name="The Broad Institute Genome Sequencing Platform"/>
            <person name="Earl A."/>
            <person name="Ward D."/>
            <person name="Feldgarden M."/>
            <person name="Gevers D."/>
            <person name="Courvalin P."/>
            <person name="Lambert T."/>
            <person name="Walker B."/>
            <person name="Young S.K."/>
            <person name="Zeng Q."/>
            <person name="Gargeya S."/>
            <person name="Fitzgerald M."/>
            <person name="Haas B."/>
            <person name="Abouelleil A."/>
            <person name="Alvarado L."/>
            <person name="Arachchi H.M."/>
            <person name="Berlin A.M."/>
            <person name="Chapman S.B."/>
            <person name="Dewar J."/>
            <person name="Goldberg J."/>
            <person name="Griggs A."/>
            <person name="Gujja S."/>
            <person name="Hansen M."/>
            <person name="Howarth C."/>
            <person name="Imamovic A."/>
            <person name="Larimer J."/>
            <person name="McCowan C."/>
            <person name="Murphy C."/>
            <person name="Neiman D."/>
            <person name="Pearson M."/>
            <person name="Priest M."/>
            <person name="Roberts A."/>
            <person name="Saif S."/>
            <person name="Shea T."/>
            <person name="Sisk P."/>
            <person name="Sykes S."/>
            <person name="Wortman J."/>
            <person name="Nusbaum C."/>
            <person name="Birren B."/>
        </authorList>
    </citation>
    <scope>NUCLEOTIDE SEQUENCE [LARGE SCALE GENOMIC DNA]</scope>
    <source>
        <strain evidence="6 7">90A8</strain>
    </source>
</reference>
<dbReference type="PROSITE" id="PS50930">
    <property type="entry name" value="HTH_LYTTR"/>
    <property type="match status" value="1"/>
</dbReference>
<dbReference type="InterPro" id="IPR001789">
    <property type="entry name" value="Sig_transdc_resp-reg_receiver"/>
</dbReference>
<evidence type="ECO:0000256" key="3">
    <source>
        <dbReference type="PROSITE-ProRule" id="PRU00169"/>
    </source>
</evidence>
<dbReference type="Pfam" id="PF00072">
    <property type="entry name" value="Response_reg"/>
    <property type="match status" value="1"/>
</dbReference>
<feature type="modified residue" description="4-aspartylphosphate" evidence="3">
    <location>
        <position position="53"/>
    </location>
</feature>
<dbReference type="AlphaFoldDB" id="A0A0E2HF30"/>
<dbReference type="SMART" id="SM00850">
    <property type="entry name" value="LytTR"/>
    <property type="match status" value="1"/>
</dbReference>
<accession>A0A0E2HF30</accession>